<reference evidence="1" key="1">
    <citation type="journal article" date="2023" name="G3 (Bethesda)">
        <title>A reference genome for the long-term kleptoplast-retaining sea slug Elysia crispata morphotype clarki.</title>
        <authorList>
            <person name="Eastman K.E."/>
            <person name="Pendleton A.L."/>
            <person name="Shaikh M.A."/>
            <person name="Suttiyut T."/>
            <person name="Ogas R."/>
            <person name="Tomko P."/>
            <person name="Gavelis G."/>
            <person name="Widhalm J.R."/>
            <person name="Wisecaver J.H."/>
        </authorList>
    </citation>
    <scope>NUCLEOTIDE SEQUENCE</scope>
    <source>
        <strain evidence="1">ECLA1</strain>
    </source>
</reference>
<accession>A0AAE1E4K9</accession>
<proteinExistence type="predicted"/>
<protein>
    <submittedName>
        <fullName evidence="1">Uncharacterized protein</fullName>
    </submittedName>
</protein>
<evidence type="ECO:0000313" key="2">
    <source>
        <dbReference type="Proteomes" id="UP001283361"/>
    </source>
</evidence>
<dbReference type="Proteomes" id="UP001283361">
    <property type="component" value="Unassembled WGS sequence"/>
</dbReference>
<keyword evidence="2" id="KW-1185">Reference proteome</keyword>
<comment type="caution">
    <text evidence="1">The sequence shown here is derived from an EMBL/GenBank/DDBJ whole genome shotgun (WGS) entry which is preliminary data.</text>
</comment>
<dbReference type="EMBL" id="JAWDGP010001132">
    <property type="protein sequence ID" value="KAK3794174.1"/>
    <property type="molecule type" value="Genomic_DNA"/>
</dbReference>
<dbReference type="AlphaFoldDB" id="A0AAE1E4K9"/>
<organism evidence="1 2">
    <name type="scientific">Elysia crispata</name>
    <name type="common">lettuce slug</name>
    <dbReference type="NCBI Taxonomy" id="231223"/>
    <lineage>
        <taxon>Eukaryota</taxon>
        <taxon>Metazoa</taxon>
        <taxon>Spiralia</taxon>
        <taxon>Lophotrochozoa</taxon>
        <taxon>Mollusca</taxon>
        <taxon>Gastropoda</taxon>
        <taxon>Heterobranchia</taxon>
        <taxon>Euthyneura</taxon>
        <taxon>Panpulmonata</taxon>
        <taxon>Sacoglossa</taxon>
        <taxon>Placobranchoidea</taxon>
        <taxon>Plakobranchidae</taxon>
        <taxon>Elysia</taxon>
    </lineage>
</organism>
<sequence>MAENHRRWGSTDLVKIWTVWPIGGASFCSSSRMKVRHSASMGRLKQGVIIINYDLRLLVVKPGSRLTSS</sequence>
<gene>
    <name evidence="1" type="ORF">RRG08_049574</name>
</gene>
<name>A0AAE1E4K9_9GAST</name>
<evidence type="ECO:0000313" key="1">
    <source>
        <dbReference type="EMBL" id="KAK3794174.1"/>
    </source>
</evidence>